<keyword evidence="2" id="KW-0472">Membrane</keyword>
<feature type="transmembrane region" description="Helical" evidence="2">
    <location>
        <begin position="89"/>
        <end position="116"/>
    </location>
</feature>
<keyword evidence="4" id="KW-1185">Reference proteome</keyword>
<dbReference type="Proteomes" id="UP000236379">
    <property type="component" value="Unassembled WGS sequence"/>
</dbReference>
<evidence type="ECO:0000313" key="4">
    <source>
        <dbReference type="Proteomes" id="UP000236379"/>
    </source>
</evidence>
<comment type="caution">
    <text evidence="3">The sequence shown here is derived from an EMBL/GenBank/DDBJ whole genome shotgun (WGS) entry which is preliminary data.</text>
</comment>
<feature type="transmembrane region" description="Helical" evidence="2">
    <location>
        <begin position="188"/>
        <end position="209"/>
    </location>
</feature>
<evidence type="ECO:0000256" key="2">
    <source>
        <dbReference type="SAM" id="Phobius"/>
    </source>
</evidence>
<feature type="compositionally biased region" description="Pro residues" evidence="1">
    <location>
        <begin position="1"/>
        <end position="12"/>
    </location>
</feature>
<evidence type="ECO:0000313" key="3">
    <source>
        <dbReference type="EMBL" id="PNY80379.1"/>
    </source>
</evidence>
<keyword evidence="2" id="KW-0812">Transmembrane</keyword>
<dbReference type="OrthoDB" id="68504at2"/>
<protein>
    <submittedName>
        <fullName evidence="3">Uncharacterized protein</fullName>
    </submittedName>
</protein>
<feature type="transmembrane region" description="Helical" evidence="2">
    <location>
        <begin position="56"/>
        <end position="77"/>
    </location>
</feature>
<dbReference type="RefSeq" id="WP_103309947.1">
    <property type="nucleotide sequence ID" value="NZ_PPPD01000001.1"/>
</dbReference>
<proteinExistence type="predicted"/>
<accession>A0A2K3UV17</accession>
<dbReference type="AlphaFoldDB" id="A0A2K3UV17"/>
<name>A0A2K3UV17_9DEIO</name>
<dbReference type="EMBL" id="PPPD01000001">
    <property type="protein sequence ID" value="PNY80379.1"/>
    <property type="molecule type" value="Genomic_DNA"/>
</dbReference>
<reference evidence="3 4" key="1">
    <citation type="submission" date="2018-01" db="EMBL/GenBank/DDBJ databases">
        <title>Deinococcus koreensis sp. nov., a radiation-resistant bacterium isolated from river water.</title>
        <authorList>
            <person name="Choi A."/>
        </authorList>
    </citation>
    <scope>NUCLEOTIDE SEQUENCE [LARGE SCALE GENOMIC DNA]</scope>
    <source>
        <strain evidence="3 4">SJW1-2</strain>
    </source>
</reference>
<feature type="region of interest" description="Disordered" evidence="1">
    <location>
        <begin position="1"/>
        <end position="35"/>
    </location>
</feature>
<feature type="compositionally biased region" description="Low complexity" evidence="1">
    <location>
        <begin position="13"/>
        <end position="22"/>
    </location>
</feature>
<keyword evidence="2" id="KW-1133">Transmembrane helix</keyword>
<feature type="transmembrane region" description="Helical" evidence="2">
    <location>
        <begin position="149"/>
        <end position="168"/>
    </location>
</feature>
<gene>
    <name evidence="3" type="ORF">CVO96_02470</name>
</gene>
<feature type="transmembrane region" description="Helical" evidence="2">
    <location>
        <begin position="122"/>
        <end position="142"/>
    </location>
</feature>
<organism evidence="3 4">
    <name type="scientific">Deinococcus koreensis</name>
    <dbReference type="NCBI Taxonomy" id="2054903"/>
    <lineage>
        <taxon>Bacteria</taxon>
        <taxon>Thermotogati</taxon>
        <taxon>Deinococcota</taxon>
        <taxon>Deinococci</taxon>
        <taxon>Deinococcales</taxon>
        <taxon>Deinococcaceae</taxon>
        <taxon>Deinococcus</taxon>
    </lineage>
</organism>
<evidence type="ECO:0000256" key="1">
    <source>
        <dbReference type="SAM" id="MobiDB-lite"/>
    </source>
</evidence>
<sequence length="232" mass="24886">MTQPPDPKPTPDPAADLTPASPVVGRPVAPESGQGARLRRLRRVRTPAEERHRAQFLGFLRLFGGAATLLVLAYFMWTPGEWPTRLLAWVALTILADEFGGWFGYVGVLLGGLGYLSPEAQPAQWLVILPLVGGALFALLLVKHSGGPLVLPFAALLFGGTLLAVGRFGPKIDPQLTLPANATFQRTALIAMLAGLTFSFVRQLIGIIWRLRARQLREAQAGATGQAVDLPA</sequence>